<keyword evidence="1" id="KW-0966">Cell projection</keyword>
<keyword evidence="2" id="KW-1185">Reference proteome</keyword>
<keyword evidence="1" id="KW-0969">Cilium</keyword>
<protein>
    <submittedName>
        <fullName evidence="1">Flagellar biosynthesis/type III secretory pathway protein FliH</fullName>
    </submittedName>
</protein>
<reference evidence="1 2" key="1">
    <citation type="submission" date="2024-06" db="EMBL/GenBank/DDBJ databases">
        <title>Genome of Rhodovulum iodosum, a marine photoferrotroph.</title>
        <authorList>
            <person name="Bianchini G."/>
            <person name="Nikeleit V."/>
            <person name="Kappler A."/>
            <person name="Bryce C."/>
            <person name="Sanchez-Baracaldo P."/>
        </authorList>
    </citation>
    <scope>NUCLEOTIDE SEQUENCE [LARGE SCALE GENOMIC DNA]</scope>
    <source>
        <strain evidence="1 2">UT/N1</strain>
    </source>
</reference>
<dbReference type="EMBL" id="JBEHHI010000001">
    <property type="protein sequence ID" value="MEX5727925.1"/>
    <property type="molecule type" value="Genomic_DNA"/>
</dbReference>
<organism evidence="1 2">
    <name type="scientific">Rhodovulum iodosum</name>
    <dbReference type="NCBI Taxonomy" id="68291"/>
    <lineage>
        <taxon>Bacteria</taxon>
        <taxon>Pseudomonadati</taxon>
        <taxon>Pseudomonadota</taxon>
        <taxon>Alphaproteobacteria</taxon>
        <taxon>Rhodobacterales</taxon>
        <taxon>Paracoccaceae</taxon>
        <taxon>Rhodovulum</taxon>
    </lineage>
</organism>
<comment type="caution">
    <text evidence="1">The sequence shown here is derived from an EMBL/GenBank/DDBJ whole genome shotgun (WGS) entry which is preliminary data.</text>
</comment>
<evidence type="ECO:0000313" key="1">
    <source>
        <dbReference type="EMBL" id="MEX5727925.1"/>
    </source>
</evidence>
<accession>A0ABV3XRG2</accession>
<dbReference type="RefSeq" id="WP_125408275.1">
    <property type="nucleotide sequence ID" value="NZ_JBEHHI010000001.1"/>
</dbReference>
<sequence length="193" mass="20266">MAAPLRLESFDAVPAEPTAAPADALPQAGYEDGYRAGWDDAVAAAAAERDHITADFGKALQELSFSYHEARGHVVQSVAPLLRTMAERVLPEVAHARFADTVLEAAQRLAEAAAGAPVEIRVCPENRAALEAALGPGPPLSLTLVEDDDLGPGQARLTGRDAEREVDIEPVLAELGAAISDFLETEGEESAYG</sequence>
<gene>
    <name evidence="1" type="ORF">Ga0609869_001278</name>
</gene>
<name>A0ABV3XRG2_9RHOB</name>
<proteinExistence type="predicted"/>
<evidence type="ECO:0000313" key="2">
    <source>
        <dbReference type="Proteomes" id="UP001560019"/>
    </source>
</evidence>
<dbReference type="Proteomes" id="UP001560019">
    <property type="component" value="Unassembled WGS sequence"/>
</dbReference>
<keyword evidence="1" id="KW-0282">Flagellum</keyword>